<dbReference type="Pfam" id="PF00027">
    <property type="entry name" value="cNMP_binding"/>
    <property type="match status" value="1"/>
</dbReference>
<evidence type="ECO:0000256" key="1">
    <source>
        <dbReference type="ARBA" id="ARBA00004496"/>
    </source>
</evidence>
<evidence type="ECO:0000256" key="8">
    <source>
        <dbReference type="ARBA" id="ARBA00023026"/>
    </source>
</evidence>
<keyword evidence="4" id="KW-0678">Repressor</keyword>
<keyword evidence="8" id="KW-0843">Virulence</keyword>
<dbReference type="Gene3D" id="2.60.120.10">
    <property type="entry name" value="Jelly Rolls"/>
    <property type="match status" value="1"/>
</dbReference>
<dbReference type="EMBL" id="CP104694">
    <property type="protein sequence ID" value="UXI66583.1"/>
    <property type="molecule type" value="Genomic_DNA"/>
</dbReference>
<dbReference type="SUPFAM" id="SSF46785">
    <property type="entry name" value="Winged helix' DNA-binding domain"/>
    <property type="match status" value="1"/>
</dbReference>
<dbReference type="PRINTS" id="PR00034">
    <property type="entry name" value="HTHCRP"/>
</dbReference>
<dbReference type="Pfam" id="PF13545">
    <property type="entry name" value="HTH_Crp_2"/>
    <property type="match status" value="1"/>
</dbReference>
<dbReference type="SUPFAM" id="SSF51206">
    <property type="entry name" value="cAMP-binding domain-like"/>
    <property type="match status" value="1"/>
</dbReference>
<evidence type="ECO:0000256" key="7">
    <source>
        <dbReference type="ARBA" id="ARBA00023015"/>
    </source>
</evidence>
<dbReference type="RefSeq" id="WP_261693567.1">
    <property type="nucleotide sequence ID" value="NZ_CP104694.1"/>
</dbReference>
<evidence type="ECO:0000256" key="10">
    <source>
        <dbReference type="ARBA" id="ARBA00023159"/>
    </source>
</evidence>
<dbReference type="PROSITE" id="PS51063">
    <property type="entry name" value="HTH_CRP_2"/>
    <property type="match status" value="1"/>
</dbReference>
<dbReference type="InterPro" id="IPR014710">
    <property type="entry name" value="RmlC-like_jellyroll"/>
</dbReference>
<dbReference type="InterPro" id="IPR036390">
    <property type="entry name" value="WH_DNA-bd_sf"/>
</dbReference>
<feature type="domain" description="Cyclic nucleotide-binding" evidence="13">
    <location>
        <begin position="60"/>
        <end position="113"/>
    </location>
</feature>
<dbReference type="Proteomes" id="UP001064632">
    <property type="component" value="Chromosome"/>
</dbReference>
<dbReference type="CDD" id="cd00038">
    <property type="entry name" value="CAP_ED"/>
    <property type="match status" value="1"/>
</dbReference>
<sequence length="254" mass="28007">MGHERRIPTDNSLAPPGIADDGDAMAFCTTCAFGAACTAEGYDKNALRELHCLVEHTGIYHEGDYVFRKNTPFTAIYAMRAGMVKTCLVDERGREHVLGFFLPGEMIGLNAIYPERYPCDAIALDTVTLCQFSFPAMVTLSTRMPTLQQQLFKLMSKDIGNASLLAGDHSADERLAAFLIDLGARYAARGFSATRFRLSMSRTDIANYLHLAAETVSRVLRRLQNQNLIHVSGREVEIVDPAGMNALARCILQP</sequence>
<dbReference type="InterPro" id="IPR018490">
    <property type="entry name" value="cNMP-bd_dom_sf"/>
</dbReference>
<feature type="domain" description="HTH crp-type" evidence="14">
    <location>
        <begin position="169"/>
        <end position="242"/>
    </location>
</feature>
<evidence type="ECO:0000256" key="5">
    <source>
        <dbReference type="ARBA" id="ARBA00022533"/>
    </source>
</evidence>
<dbReference type="Gene3D" id="1.10.10.10">
    <property type="entry name" value="Winged helix-like DNA-binding domain superfamily/Winged helix DNA-binding domain"/>
    <property type="match status" value="1"/>
</dbReference>
<evidence type="ECO:0000256" key="6">
    <source>
        <dbReference type="ARBA" id="ARBA00022636"/>
    </source>
</evidence>
<keyword evidence="6" id="KW-0973">c-di-GMP</keyword>
<dbReference type="InterPro" id="IPR050397">
    <property type="entry name" value="Env_Response_Regulators"/>
</dbReference>
<dbReference type="SMART" id="SM00100">
    <property type="entry name" value="cNMP"/>
    <property type="match status" value="1"/>
</dbReference>
<dbReference type="InterPro" id="IPR036388">
    <property type="entry name" value="WH-like_DNA-bd_sf"/>
</dbReference>
<dbReference type="InterPro" id="IPR000595">
    <property type="entry name" value="cNMP-bd_dom"/>
</dbReference>
<evidence type="ECO:0000256" key="4">
    <source>
        <dbReference type="ARBA" id="ARBA00022491"/>
    </source>
</evidence>
<evidence type="ECO:0000313" key="16">
    <source>
        <dbReference type="Proteomes" id="UP001064632"/>
    </source>
</evidence>
<evidence type="ECO:0000256" key="9">
    <source>
        <dbReference type="ARBA" id="ARBA00023125"/>
    </source>
</evidence>
<keyword evidence="5" id="KW-0021">Allosteric enzyme</keyword>
<evidence type="ECO:0000256" key="2">
    <source>
        <dbReference type="ARBA" id="ARBA00011738"/>
    </source>
</evidence>
<dbReference type="PANTHER" id="PTHR24567:SF75">
    <property type="entry name" value="FUMARATE AND NITRATE REDUCTION REGULATORY PROTEIN"/>
    <property type="match status" value="1"/>
</dbReference>
<accession>A0ABY6BBQ3</accession>
<keyword evidence="11" id="KW-0804">Transcription</keyword>
<keyword evidence="7" id="KW-0805">Transcription regulation</keyword>
<gene>
    <name evidence="15" type="ORF">N4264_17750</name>
</gene>
<evidence type="ECO:0000259" key="13">
    <source>
        <dbReference type="PROSITE" id="PS50042"/>
    </source>
</evidence>
<evidence type="ECO:0000313" key="15">
    <source>
        <dbReference type="EMBL" id="UXI66583.1"/>
    </source>
</evidence>
<keyword evidence="10" id="KW-0010">Activator</keyword>
<comment type="subcellular location">
    <subcellularLocation>
        <location evidence="1">Cytoplasm</location>
    </subcellularLocation>
</comment>
<dbReference type="PROSITE" id="PS50042">
    <property type="entry name" value="CNMP_BINDING_3"/>
    <property type="match status" value="1"/>
</dbReference>
<evidence type="ECO:0000256" key="3">
    <source>
        <dbReference type="ARBA" id="ARBA00020769"/>
    </source>
</evidence>
<evidence type="ECO:0000256" key="11">
    <source>
        <dbReference type="ARBA" id="ARBA00023163"/>
    </source>
</evidence>
<dbReference type="PANTHER" id="PTHR24567">
    <property type="entry name" value="CRP FAMILY TRANSCRIPTIONAL REGULATORY PROTEIN"/>
    <property type="match status" value="1"/>
</dbReference>
<dbReference type="InterPro" id="IPR012318">
    <property type="entry name" value="HTH_CRP"/>
</dbReference>
<name>A0ABY6BBQ3_9GAMM</name>
<organism evidence="15 16">
    <name type="scientific">Tahibacter amnicola</name>
    <dbReference type="NCBI Taxonomy" id="2976241"/>
    <lineage>
        <taxon>Bacteria</taxon>
        <taxon>Pseudomonadati</taxon>
        <taxon>Pseudomonadota</taxon>
        <taxon>Gammaproteobacteria</taxon>
        <taxon>Lysobacterales</taxon>
        <taxon>Rhodanobacteraceae</taxon>
        <taxon>Tahibacter</taxon>
    </lineage>
</organism>
<evidence type="ECO:0000256" key="12">
    <source>
        <dbReference type="ARBA" id="ARBA00031697"/>
    </source>
</evidence>
<reference evidence="15" key="1">
    <citation type="submission" date="2022-09" db="EMBL/GenBank/DDBJ databases">
        <title>Tahibacter sp. nov., isolated from a fresh water.</title>
        <authorList>
            <person name="Baek J.H."/>
            <person name="Lee J.K."/>
            <person name="Kim J.M."/>
            <person name="Jeon C.O."/>
        </authorList>
    </citation>
    <scope>NUCLEOTIDE SEQUENCE</scope>
    <source>
        <strain evidence="15">W38</strain>
    </source>
</reference>
<dbReference type="SMART" id="SM00419">
    <property type="entry name" value="HTH_CRP"/>
    <property type="match status" value="1"/>
</dbReference>
<keyword evidence="16" id="KW-1185">Reference proteome</keyword>
<proteinExistence type="predicted"/>
<dbReference type="CDD" id="cd00092">
    <property type="entry name" value="HTH_CRP"/>
    <property type="match status" value="1"/>
</dbReference>
<evidence type="ECO:0000259" key="14">
    <source>
        <dbReference type="PROSITE" id="PS51063"/>
    </source>
</evidence>
<protein>
    <recommendedName>
        <fullName evidence="3">CRP-like protein Clp</fullName>
    </recommendedName>
    <alternativeName>
        <fullName evidence="12">Catabolite activation-like protein</fullName>
    </alternativeName>
</protein>
<comment type="subunit">
    <text evidence="2">Homodimer.</text>
</comment>
<keyword evidence="9" id="KW-0238">DNA-binding</keyword>